<dbReference type="RefSeq" id="WP_128520560.1">
    <property type="nucleotide sequence ID" value="NZ_RJQC01000002.1"/>
</dbReference>
<dbReference type="InterPro" id="IPR011050">
    <property type="entry name" value="Pectin_lyase_fold/virulence"/>
</dbReference>
<feature type="compositionally biased region" description="Low complexity" evidence="1">
    <location>
        <begin position="765"/>
        <end position="775"/>
    </location>
</feature>
<dbReference type="SUPFAM" id="SSF49478">
    <property type="entry name" value="Cna protein B-type domain"/>
    <property type="match status" value="2"/>
</dbReference>
<keyword evidence="2" id="KW-1133">Transmembrane helix</keyword>
<sequence>MCIHKKAVWKWMWMSCFAFVFVCACHIFTLTIFAEEVSPEPVQTETEVVDNTAVTDEKTMPTAGALDTPMKDTPVQNVTELYLNGQTVNDTNDGTSIEKALKTFEKAREKATSIQTVNTIYVTDTVDISGDVSLKGTNAIIKRHPNFNGYLFNVKGTATLSGITVDGNSENCPNTEKSLIKVLYNQQLNIQDGAILQNNKIKRPNGPIYRAEGGAIYAELSTINMMGGIIQNNQACYGGGILLNFAVLNMSGATIRNNSAVDGKIGGFDGDTVGCGGGIGAYVQGMVVSDRDKSQTVINLSGGLIQDNNSEGPGGGISLGYLQASNGQNILNMTGGRIDGNRSGGCGGGIFVQAGYSESYGGPSYSVATITGGYITNNQMLGTNHKDNVLFGGGIYVNGYSKMNKAFHDGVLQLNNAIITDNTATLDGGGYAACPVSITKIYLKNGVALYGNQAKNANEIYILASSTMGAHSGNPKFSIMNAMLGGHPYYWKYQDGTLVPQDKLEGSLIGLFSESLSLHTDELADAMASSLAKVWITGNTSTTRGGIGSNGLVTMGDVDTTSIAVEKQWDDQNEPEKRPSLVELDLYRTDDLNEEIFVGYGYIKADENGQWHYVFTNLPTQTATGSNYHYRVKEKSLEGYMYTVEGNEKDGYLLTNHLSTQIHVQKVWNGKKADFVKVELLANGQRTNVFITLHAENQWTGSFVDLKKYDENGQRIQYTIYEEINNDVYETSISGNMEEGFIITNIEKKKEIESPKQQENKKTNVPQTSKQVSTTVQTSTRMDITAYESLIVMTGLGIYFLMKQKYSKQKCK</sequence>
<evidence type="ECO:0000259" key="3">
    <source>
        <dbReference type="Pfam" id="PF05738"/>
    </source>
</evidence>
<comment type="caution">
    <text evidence="4">The sequence shown here is derived from an EMBL/GenBank/DDBJ whole genome shotgun (WGS) entry which is preliminary data.</text>
</comment>
<evidence type="ECO:0000256" key="2">
    <source>
        <dbReference type="SAM" id="Phobius"/>
    </source>
</evidence>
<name>A0A3N0I0W9_9FIRM</name>
<keyword evidence="2" id="KW-0812">Transmembrane</keyword>
<keyword evidence="5" id="KW-1185">Reference proteome</keyword>
<accession>A0A3N0I0W9</accession>
<gene>
    <name evidence="4" type="ORF">EDX97_07690</name>
</gene>
<dbReference type="Proteomes" id="UP000276568">
    <property type="component" value="Unassembled WGS sequence"/>
</dbReference>
<dbReference type="EMBL" id="RJQC01000002">
    <property type="protein sequence ID" value="RNM30653.1"/>
    <property type="molecule type" value="Genomic_DNA"/>
</dbReference>
<reference evidence="4 5" key="1">
    <citation type="submission" date="2018-11" db="EMBL/GenBank/DDBJ databases">
        <title>Clostridium sp. nov., a member of the family Erysipelotrichaceae isolated from pig faeces.</title>
        <authorList>
            <person name="Chang Y.-H."/>
        </authorList>
    </citation>
    <scope>NUCLEOTIDE SEQUENCE [LARGE SCALE GENOMIC DNA]</scope>
    <source>
        <strain evidence="4 5">YH-panp20</strain>
    </source>
</reference>
<feature type="domain" description="CNA-B" evidence="3">
    <location>
        <begin position="563"/>
        <end position="656"/>
    </location>
</feature>
<evidence type="ECO:0000313" key="4">
    <source>
        <dbReference type="EMBL" id="RNM30653.1"/>
    </source>
</evidence>
<protein>
    <submittedName>
        <fullName evidence="4">Cna B-type domain-containing protein</fullName>
    </submittedName>
</protein>
<dbReference type="SUPFAM" id="SSF51126">
    <property type="entry name" value="Pectin lyase-like"/>
    <property type="match status" value="1"/>
</dbReference>
<dbReference type="InterPro" id="IPR008454">
    <property type="entry name" value="Collagen-bd_Cna-like_B-typ_dom"/>
</dbReference>
<evidence type="ECO:0000256" key="1">
    <source>
        <dbReference type="SAM" id="MobiDB-lite"/>
    </source>
</evidence>
<feature type="transmembrane region" description="Helical" evidence="2">
    <location>
        <begin position="784"/>
        <end position="802"/>
    </location>
</feature>
<dbReference type="Pfam" id="PF05738">
    <property type="entry name" value="Cna_B"/>
    <property type="match status" value="2"/>
</dbReference>
<feature type="region of interest" description="Disordered" evidence="1">
    <location>
        <begin position="752"/>
        <end position="775"/>
    </location>
</feature>
<proteinExistence type="predicted"/>
<dbReference type="PROSITE" id="PS51257">
    <property type="entry name" value="PROKAR_LIPOPROTEIN"/>
    <property type="match status" value="1"/>
</dbReference>
<feature type="domain" description="CNA-B" evidence="3">
    <location>
        <begin position="662"/>
        <end position="745"/>
    </location>
</feature>
<dbReference type="Gene3D" id="2.60.40.1140">
    <property type="entry name" value="Collagen-binding surface protein Cna, B-type domain"/>
    <property type="match status" value="2"/>
</dbReference>
<feature type="compositionally biased region" description="Basic and acidic residues" evidence="1">
    <location>
        <begin position="752"/>
        <end position="762"/>
    </location>
</feature>
<evidence type="ECO:0000313" key="5">
    <source>
        <dbReference type="Proteomes" id="UP000276568"/>
    </source>
</evidence>
<dbReference type="AlphaFoldDB" id="A0A3N0I0W9"/>
<keyword evidence="2" id="KW-0472">Membrane</keyword>
<dbReference type="CDD" id="cd00222">
    <property type="entry name" value="CollagenBindB"/>
    <property type="match status" value="2"/>
</dbReference>
<organism evidence="4 5">
    <name type="scientific">Absicoccus porci</name>
    <dbReference type="NCBI Taxonomy" id="2486576"/>
    <lineage>
        <taxon>Bacteria</taxon>
        <taxon>Bacillati</taxon>
        <taxon>Bacillota</taxon>
        <taxon>Erysipelotrichia</taxon>
        <taxon>Erysipelotrichales</taxon>
        <taxon>Erysipelotrichaceae</taxon>
        <taxon>Absicoccus</taxon>
    </lineage>
</organism>
<dbReference type="OrthoDB" id="9816455at2"/>